<dbReference type="Proteomes" id="UP000828390">
    <property type="component" value="Unassembled WGS sequence"/>
</dbReference>
<protein>
    <submittedName>
        <fullName evidence="2">Uncharacterized protein</fullName>
    </submittedName>
</protein>
<sequence>MGYPLCGGSKRLGSTLTARDLRWKIGDLRLDIERSKRDLRLEIILYHYVGSFVSLYERSKVGHWYFLPLYGGFLYHYISNRRLVALYHYISVFVSLSLYHYTSMWGIQVALYHYFGSFVSLSLYHYVGDLRWDIILYHYVGDLRLEIAMYHYMGDIRLEIALYHYVGDLRWDIDDLRLDIERSKDIGSLDIGGTLGDISITMWEI</sequence>
<comment type="caution">
    <text evidence="2">The sequence shown here is derived from an EMBL/GenBank/DDBJ whole genome shotgun (WGS) entry which is preliminary data.</text>
</comment>
<proteinExistence type="predicted"/>
<keyword evidence="1" id="KW-0812">Transmembrane</keyword>
<organism evidence="2 3">
    <name type="scientific">Dreissena polymorpha</name>
    <name type="common">Zebra mussel</name>
    <name type="synonym">Mytilus polymorpha</name>
    <dbReference type="NCBI Taxonomy" id="45954"/>
    <lineage>
        <taxon>Eukaryota</taxon>
        <taxon>Metazoa</taxon>
        <taxon>Spiralia</taxon>
        <taxon>Lophotrochozoa</taxon>
        <taxon>Mollusca</taxon>
        <taxon>Bivalvia</taxon>
        <taxon>Autobranchia</taxon>
        <taxon>Heteroconchia</taxon>
        <taxon>Euheterodonta</taxon>
        <taxon>Imparidentia</taxon>
        <taxon>Neoheterodontei</taxon>
        <taxon>Myida</taxon>
        <taxon>Dreissenoidea</taxon>
        <taxon>Dreissenidae</taxon>
        <taxon>Dreissena</taxon>
    </lineage>
</organism>
<feature type="transmembrane region" description="Helical" evidence="1">
    <location>
        <begin position="107"/>
        <end position="127"/>
    </location>
</feature>
<keyword evidence="3" id="KW-1185">Reference proteome</keyword>
<keyword evidence="1" id="KW-1133">Transmembrane helix</keyword>
<feature type="transmembrane region" description="Helical" evidence="1">
    <location>
        <begin position="85"/>
        <end position="101"/>
    </location>
</feature>
<gene>
    <name evidence="2" type="ORF">DPMN_118751</name>
</gene>
<name>A0A9D4JNS9_DREPO</name>
<keyword evidence="1" id="KW-0472">Membrane</keyword>
<evidence type="ECO:0000313" key="3">
    <source>
        <dbReference type="Proteomes" id="UP000828390"/>
    </source>
</evidence>
<accession>A0A9D4JNS9</accession>
<dbReference type="EMBL" id="JAIWYP010000005">
    <property type="protein sequence ID" value="KAH3817219.1"/>
    <property type="molecule type" value="Genomic_DNA"/>
</dbReference>
<dbReference type="AlphaFoldDB" id="A0A9D4JNS9"/>
<evidence type="ECO:0000313" key="2">
    <source>
        <dbReference type="EMBL" id="KAH3817219.1"/>
    </source>
</evidence>
<reference evidence="2" key="2">
    <citation type="submission" date="2020-11" db="EMBL/GenBank/DDBJ databases">
        <authorList>
            <person name="McCartney M.A."/>
            <person name="Auch B."/>
            <person name="Kono T."/>
            <person name="Mallez S."/>
            <person name="Becker A."/>
            <person name="Gohl D.M."/>
            <person name="Silverstein K.A.T."/>
            <person name="Koren S."/>
            <person name="Bechman K.B."/>
            <person name="Herman A."/>
            <person name="Abrahante J.E."/>
            <person name="Garbe J."/>
        </authorList>
    </citation>
    <scope>NUCLEOTIDE SEQUENCE</scope>
    <source>
        <strain evidence="2">Duluth1</strain>
        <tissue evidence="2">Whole animal</tissue>
    </source>
</reference>
<feature type="transmembrane region" description="Helical" evidence="1">
    <location>
        <begin position="62"/>
        <end position="78"/>
    </location>
</feature>
<evidence type="ECO:0000256" key="1">
    <source>
        <dbReference type="SAM" id="Phobius"/>
    </source>
</evidence>
<reference evidence="2" key="1">
    <citation type="journal article" date="2019" name="bioRxiv">
        <title>The Genome of the Zebra Mussel, Dreissena polymorpha: A Resource for Invasive Species Research.</title>
        <authorList>
            <person name="McCartney M.A."/>
            <person name="Auch B."/>
            <person name="Kono T."/>
            <person name="Mallez S."/>
            <person name="Zhang Y."/>
            <person name="Obille A."/>
            <person name="Becker A."/>
            <person name="Abrahante J.E."/>
            <person name="Garbe J."/>
            <person name="Badalamenti J.P."/>
            <person name="Herman A."/>
            <person name="Mangelson H."/>
            <person name="Liachko I."/>
            <person name="Sullivan S."/>
            <person name="Sone E.D."/>
            <person name="Koren S."/>
            <person name="Silverstein K.A.T."/>
            <person name="Beckman K.B."/>
            <person name="Gohl D.M."/>
        </authorList>
    </citation>
    <scope>NUCLEOTIDE SEQUENCE</scope>
    <source>
        <strain evidence="2">Duluth1</strain>
        <tissue evidence="2">Whole animal</tissue>
    </source>
</reference>